<evidence type="ECO:0000313" key="3">
    <source>
        <dbReference type="EMBL" id="MFC4336526.1"/>
    </source>
</evidence>
<feature type="transmembrane region" description="Helical" evidence="2">
    <location>
        <begin position="211"/>
        <end position="231"/>
    </location>
</feature>
<dbReference type="PANTHER" id="PTHR41771">
    <property type="entry name" value="MEMBRANE PROTEIN-RELATED"/>
    <property type="match status" value="1"/>
</dbReference>
<feature type="transmembrane region" description="Helical" evidence="2">
    <location>
        <begin position="186"/>
        <end position="204"/>
    </location>
</feature>
<proteinExistence type="predicted"/>
<dbReference type="EMBL" id="JBHSDK010000021">
    <property type="protein sequence ID" value="MFC4336526.1"/>
    <property type="molecule type" value="Genomic_DNA"/>
</dbReference>
<feature type="transmembrane region" description="Helical" evidence="2">
    <location>
        <begin position="353"/>
        <end position="378"/>
    </location>
</feature>
<dbReference type="Proteomes" id="UP001595823">
    <property type="component" value="Unassembled WGS sequence"/>
</dbReference>
<accession>A0ABV8U0B6</accession>
<name>A0ABV8U0B6_9ACTN</name>
<evidence type="ECO:0000256" key="2">
    <source>
        <dbReference type="SAM" id="Phobius"/>
    </source>
</evidence>
<feature type="transmembrane region" description="Helical" evidence="2">
    <location>
        <begin position="137"/>
        <end position="155"/>
    </location>
</feature>
<evidence type="ECO:0000256" key="1">
    <source>
        <dbReference type="SAM" id="MobiDB-lite"/>
    </source>
</evidence>
<protein>
    <submittedName>
        <fullName evidence="3">YibE/F family protein</fullName>
    </submittedName>
</protein>
<sequence length="420" mass="44706">MSHDHSHTVHRDAVPRRALWILLPAALATLAGLLWLWPYDYEPEQQEHNPQYKAEVLRVVQGECPEGQEQAGIEGPCGEVGVRVLTGPEEGEDLVVDLPTGPGSPQVEVGDTVVLMYLEGSMTGQQYYIVDQERSPMMWAALIAFVLAIIAFGRWKGVRSLVSLSITFAIVLLFIVPAILDGSPPMFVAIAGSAAIMLASLFLTHGWNRTTTVAVLGTLAALVITGILAAASTSLAHLTGIMDEDTSQLSLYYDLDMSGLLLAGIIIGALGVIDDITISQSATIDELSKANPGWSTAHLFGSGMRVGRDHITSVVNTLVLAYAGASLPLLVLLAASDAPAGQVLTNELIAAEIIRSVVGTLGLIAAVPITTYLAAVLVKRRDGGRGAPEPAEEPVPARKRPKPQELAWDEDQPYPPGHTR</sequence>
<organism evidence="3 4">
    <name type="scientific">Salininema proteolyticum</name>
    <dbReference type="NCBI Taxonomy" id="1607685"/>
    <lineage>
        <taxon>Bacteria</taxon>
        <taxon>Bacillati</taxon>
        <taxon>Actinomycetota</taxon>
        <taxon>Actinomycetes</taxon>
        <taxon>Glycomycetales</taxon>
        <taxon>Glycomycetaceae</taxon>
        <taxon>Salininema</taxon>
    </lineage>
</organism>
<feature type="region of interest" description="Disordered" evidence="1">
    <location>
        <begin position="383"/>
        <end position="420"/>
    </location>
</feature>
<keyword evidence="2" id="KW-0812">Transmembrane</keyword>
<gene>
    <name evidence="3" type="ORF">ACFPET_15085</name>
</gene>
<dbReference type="PANTHER" id="PTHR41771:SF1">
    <property type="entry name" value="MEMBRANE PROTEIN"/>
    <property type="match status" value="1"/>
</dbReference>
<feature type="transmembrane region" description="Helical" evidence="2">
    <location>
        <begin position="251"/>
        <end position="273"/>
    </location>
</feature>
<dbReference type="RefSeq" id="WP_380622554.1">
    <property type="nucleotide sequence ID" value="NZ_JBHSDK010000021.1"/>
</dbReference>
<keyword evidence="2" id="KW-0472">Membrane</keyword>
<feature type="transmembrane region" description="Helical" evidence="2">
    <location>
        <begin position="162"/>
        <end position="180"/>
    </location>
</feature>
<evidence type="ECO:0000313" key="4">
    <source>
        <dbReference type="Proteomes" id="UP001595823"/>
    </source>
</evidence>
<dbReference type="Pfam" id="PF07907">
    <property type="entry name" value="YibE_F"/>
    <property type="match status" value="1"/>
</dbReference>
<comment type="caution">
    <text evidence="3">The sequence shown here is derived from an EMBL/GenBank/DDBJ whole genome shotgun (WGS) entry which is preliminary data.</text>
</comment>
<keyword evidence="2" id="KW-1133">Transmembrane helix</keyword>
<feature type="transmembrane region" description="Helical" evidence="2">
    <location>
        <begin position="18"/>
        <end position="37"/>
    </location>
</feature>
<dbReference type="InterPro" id="IPR012507">
    <property type="entry name" value="YibE_F"/>
</dbReference>
<reference evidence="4" key="1">
    <citation type="journal article" date="2019" name="Int. J. Syst. Evol. Microbiol.">
        <title>The Global Catalogue of Microorganisms (GCM) 10K type strain sequencing project: providing services to taxonomists for standard genome sequencing and annotation.</title>
        <authorList>
            <consortium name="The Broad Institute Genomics Platform"/>
            <consortium name="The Broad Institute Genome Sequencing Center for Infectious Disease"/>
            <person name="Wu L."/>
            <person name="Ma J."/>
        </authorList>
    </citation>
    <scope>NUCLEOTIDE SEQUENCE [LARGE SCALE GENOMIC DNA]</scope>
    <source>
        <strain evidence="4">IBRC-M 10908</strain>
    </source>
</reference>
<feature type="transmembrane region" description="Helical" evidence="2">
    <location>
        <begin position="314"/>
        <end position="333"/>
    </location>
</feature>
<keyword evidence="4" id="KW-1185">Reference proteome</keyword>